<evidence type="ECO:0000256" key="1">
    <source>
        <dbReference type="ARBA" id="ARBA00023015"/>
    </source>
</evidence>
<reference evidence="5" key="1">
    <citation type="submission" date="2024-05" db="EMBL/GenBank/DDBJ databases">
        <title>Draft Genome Sequences of Flagellimonas sp. MMG031 and Marinobacter sp. MMG032 Isolated from the dinoflagellate Symbiodinium pilosum.</title>
        <authorList>
            <person name="Shikuma N.J."/>
            <person name="Farrell M.V."/>
        </authorList>
    </citation>
    <scope>NUCLEOTIDE SEQUENCE</scope>
    <source>
        <strain evidence="5">MMG031</strain>
    </source>
</reference>
<dbReference type="PANTHER" id="PTHR30146:SF109">
    <property type="entry name" value="HTH-TYPE TRANSCRIPTIONAL REGULATOR GALS"/>
    <property type="match status" value="1"/>
</dbReference>
<dbReference type="CDD" id="cd06267">
    <property type="entry name" value="PBP1_LacI_sugar_binding-like"/>
    <property type="match status" value="1"/>
</dbReference>
<dbReference type="KEGG" id="fld:ABNE31_14260"/>
<dbReference type="PANTHER" id="PTHR30146">
    <property type="entry name" value="LACI-RELATED TRANSCRIPTIONAL REPRESSOR"/>
    <property type="match status" value="1"/>
</dbReference>
<evidence type="ECO:0000256" key="3">
    <source>
        <dbReference type="ARBA" id="ARBA00023163"/>
    </source>
</evidence>
<gene>
    <name evidence="5" type="ORF">ABNE31_14260</name>
</gene>
<evidence type="ECO:0000259" key="4">
    <source>
        <dbReference type="PROSITE" id="PS50932"/>
    </source>
</evidence>
<dbReference type="CDD" id="cd01392">
    <property type="entry name" value="HTH_LacI"/>
    <property type="match status" value="1"/>
</dbReference>
<dbReference type="EMBL" id="CP157804">
    <property type="protein sequence ID" value="XBQ22758.1"/>
    <property type="molecule type" value="Genomic_DNA"/>
</dbReference>
<dbReference type="InterPro" id="IPR046335">
    <property type="entry name" value="LacI/GalR-like_sensor"/>
</dbReference>
<feature type="domain" description="HTH lacI-type" evidence="4">
    <location>
        <begin position="5"/>
        <end position="59"/>
    </location>
</feature>
<sequence>MAAITGIKDLAAILKVSPSTISKALSDSPEISRETKSRVRKMAESMGYVPNHYARSLKSKQTKTIGVIVPNVIDDFFAKVLHGIEREASNHGFTVLVTFSNDRKANEIKNLISLVNHCVDGILISFSKGTQKNNDYGTVERVMGHGMPIVMFDRIYHELALDSVSIDDFQGAFKATQHLCNSGCNSIGFLSSISGTSVGRARKRGYRKALKEHGLFNKKPCSIEFGSYRNFKSILAKGMKEYKLDGILAADELSAVYALNTLKQLGYQVPGEISIIGFTDGPMAQSAFPALSVVSQQAEKMGSMAFELLRGRLTKGYGKIQNMVIKPELLLRETTN</sequence>
<dbReference type="InterPro" id="IPR010982">
    <property type="entry name" value="Lambda_DNA-bd_dom_sf"/>
</dbReference>
<keyword evidence="3" id="KW-0804">Transcription</keyword>
<dbReference type="PROSITE" id="PS50932">
    <property type="entry name" value="HTH_LACI_2"/>
    <property type="match status" value="1"/>
</dbReference>
<name>A0AAU7MWP4_9FLAO</name>
<proteinExistence type="predicted"/>
<dbReference type="Gene3D" id="1.10.260.40">
    <property type="entry name" value="lambda repressor-like DNA-binding domains"/>
    <property type="match status" value="1"/>
</dbReference>
<protein>
    <submittedName>
        <fullName evidence="5">LacI family DNA-binding transcriptional regulator</fullName>
    </submittedName>
</protein>
<accession>A0AAU7MWP4</accession>
<dbReference type="InterPro" id="IPR028082">
    <property type="entry name" value="Peripla_BP_I"/>
</dbReference>
<organism evidence="5">
    <name type="scientific">Flagellimonas sp. MMG031</name>
    <dbReference type="NCBI Taxonomy" id="3158549"/>
    <lineage>
        <taxon>Bacteria</taxon>
        <taxon>Pseudomonadati</taxon>
        <taxon>Bacteroidota</taxon>
        <taxon>Flavobacteriia</taxon>
        <taxon>Flavobacteriales</taxon>
        <taxon>Flavobacteriaceae</taxon>
        <taxon>Flagellimonas</taxon>
    </lineage>
</organism>
<dbReference type="GO" id="GO:0000976">
    <property type="term" value="F:transcription cis-regulatory region binding"/>
    <property type="evidence" value="ECO:0007669"/>
    <property type="project" value="TreeGrafter"/>
</dbReference>
<evidence type="ECO:0000256" key="2">
    <source>
        <dbReference type="ARBA" id="ARBA00023125"/>
    </source>
</evidence>
<dbReference type="RefSeq" id="WP_349351587.1">
    <property type="nucleotide sequence ID" value="NZ_CP157804.1"/>
</dbReference>
<dbReference type="Pfam" id="PF13377">
    <property type="entry name" value="Peripla_BP_3"/>
    <property type="match status" value="1"/>
</dbReference>
<dbReference type="Gene3D" id="3.40.50.2300">
    <property type="match status" value="2"/>
</dbReference>
<keyword evidence="1" id="KW-0805">Transcription regulation</keyword>
<dbReference type="SUPFAM" id="SSF47413">
    <property type="entry name" value="lambda repressor-like DNA-binding domains"/>
    <property type="match status" value="1"/>
</dbReference>
<keyword evidence="2 5" id="KW-0238">DNA-binding</keyword>
<dbReference type="Pfam" id="PF00356">
    <property type="entry name" value="LacI"/>
    <property type="match status" value="1"/>
</dbReference>
<evidence type="ECO:0000313" key="5">
    <source>
        <dbReference type="EMBL" id="XBQ22758.1"/>
    </source>
</evidence>
<dbReference type="GO" id="GO:0003700">
    <property type="term" value="F:DNA-binding transcription factor activity"/>
    <property type="evidence" value="ECO:0007669"/>
    <property type="project" value="TreeGrafter"/>
</dbReference>
<dbReference type="AlphaFoldDB" id="A0AAU7MWP4"/>
<dbReference type="SMART" id="SM00354">
    <property type="entry name" value="HTH_LACI"/>
    <property type="match status" value="1"/>
</dbReference>
<dbReference type="SUPFAM" id="SSF53822">
    <property type="entry name" value="Periplasmic binding protein-like I"/>
    <property type="match status" value="1"/>
</dbReference>
<dbReference type="InterPro" id="IPR000843">
    <property type="entry name" value="HTH_LacI"/>
</dbReference>